<dbReference type="InterPro" id="IPR011044">
    <property type="entry name" value="Quino_amine_DH_bsu"/>
</dbReference>
<dbReference type="InterPro" id="IPR026444">
    <property type="entry name" value="Secre_tail"/>
</dbReference>
<dbReference type="RefSeq" id="WP_111411110.1">
    <property type="nucleotide sequence ID" value="NZ_QKXH01000011.1"/>
</dbReference>
<feature type="signal peptide" evidence="2">
    <location>
        <begin position="1"/>
        <end position="20"/>
    </location>
</feature>
<proteinExistence type="predicted"/>
<comment type="caution">
    <text evidence="4">The sequence shown here is derived from an EMBL/GenBank/DDBJ whole genome shotgun (WGS) entry which is preliminary data.</text>
</comment>
<name>A0A2W7VJ28_9FLAO</name>
<keyword evidence="1 2" id="KW-0732">Signal</keyword>
<dbReference type="InterPro" id="IPR013783">
    <property type="entry name" value="Ig-like_fold"/>
</dbReference>
<dbReference type="SUPFAM" id="SSF50969">
    <property type="entry name" value="YVTN repeat-like/Quinoprotein amine dehydrogenase"/>
    <property type="match status" value="1"/>
</dbReference>
<evidence type="ECO:0000313" key="4">
    <source>
        <dbReference type="EMBL" id="PZX92312.1"/>
    </source>
</evidence>
<organism evidence="4 5">
    <name type="scientific">Flavobacterium aquariorum</name>
    <dbReference type="NCBI Taxonomy" id="2217670"/>
    <lineage>
        <taxon>Bacteria</taxon>
        <taxon>Pseudomonadati</taxon>
        <taxon>Bacteroidota</taxon>
        <taxon>Flavobacteriia</taxon>
        <taxon>Flavobacteriales</taxon>
        <taxon>Flavobacteriaceae</taxon>
        <taxon>Flavobacterium</taxon>
    </lineage>
</organism>
<sequence>MKLKLLFIIIVFSFFNTTNAQNGDPSVFGDNVWNVYAYNSTDTSFPLSNYAGFYTESSLSFDTQSRWDLNGSPSDASGYAGNVVGNDYHSYAAKRQGFTPGYYLIDIPGHDDEAYLLINGVEVWNHIGCCDSHTDVWEGVLDANSTIEYRITESGGGSYGAIKIAMVTIDAVVAPFSSSSCLTTVTVTATGGQSPYTGTGEFIVGPGTHDYTVTDSYGATSSTSVLVKDDSKPTISTQDITVNLGADGQVVVTPEMIDNNSSDNCGIVNRSLDKTTFSCADIGAISVAQPVAFTNVPDVSQNIHSWGGGYNPNTNEFWYPEWSGSTIYKYDSSHNLIGSFTAPVSQIMQLWMDKSSSDYYTANFYNYTITRINGDTVVWSYNLGFYASAVTTNDLYVFAMTYSTDTIVVLDKTTGAFVKNITLPGYFEIYGGLVYANGIIYISGHDNDGISTVPTTMNAIHSFDANTGAYINSVATPQSAYNTAFDGETIWTSDSNSGSGTINGCKISNGNVYENGAFGNRVKLTVTDAAGNSASRTARVIVKDVLVPVITSNGDINTDAELGVCGATVVVSATVADNCTVGTPDGVRNDGKLLTDLYPTGTTTIAWNVTDANGNTAVEVTQTVTVTDNEVPVITADGDKNVNLDLGVCGATVVVSASAADNCSVGAPTGVRSDAKLLSDLYPTGTTTIAWNVTDANGNAAVEVIQTVIVSDNEKPVITSNGDKNVNVDSGVCGATVVVSASAADNCTVGTPTGVRSDGKLLSDLYPTGTTTIAWNVNDANGNAAVEATQTVTVIDNILPTALTQDITVQLGTIGTASITLAQIDNGSSDSCGIATLALDKTSFSCANVGNNTVTLTVTDSSGNASTATAIVTVQDVTPPTVLTKNITVQLGVTGAVSIIASQIDNGSSDNCGIASIMVSPDSFTCDNVGDNTVTLTVTDNSGNVTTSSAIVKVNNSFTANTITRNLDTLSADETSATTYQWMTCNGGIYANLTGETNQSYTAMVVGSYSVEVTKNGCTQRSTCFDITTLGNKDFDFNSKLSVYPNPFNDVISISLDSSAKMEIYDILGQTIYSKKINSGTTSLNLSNNANGMYLMKIITENNQSKTLKILKE</sequence>
<feature type="chain" id="PRO_5015871672" description="Secretion system C-terminal sorting domain-containing protein" evidence="2">
    <location>
        <begin position="21"/>
        <end position="1113"/>
    </location>
</feature>
<evidence type="ECO:0000256" key="1">
    <source>
        <dbReference type="ARBA" id="ARBA00022729"/>
    </source>
</evidence>
<accession>A0A2W7VJ28</accession>
<dbReference type="PANTHER" id="PTHR24273">
    <property type="entry name" value="FI04643P-RELATED"/>
    <property type="match status" value="1"/>
</dbReference>
<dbReference type="Pfam" id="PF18962">
    <property type="entry name" value="Por_Secre_tail"/>
    <property type="match status" value="1"/>
</dbReference>
<evidence type="ECO:0000313" key="5">
    <source>
        <dbReference type="Proteomes" id="UP000249177"/>
    </source>
</evidence>
<gene>
    <name evidence="4" type="ORF">DOS84_15995</name>
</gene>
<dbReference type="Proteomes" id="UP000249177">
    <property type="component" value="Unassembled WGS sequence"/>
</dbReference>
<protein>
    <recommendedName>
        <fullName evidence="3">Secretion system C-terminal sorting domain-containing protein</fullName>
    </recommendedName>
</protein>
<reference evidence="4 5" key="1">
    <citation type="submission" date="2018-06" db="EMBL/GenBank/DDBJ databases">
        <title>Flavobacterium sp IMCC34762, genome.</title>
        <authorList>
            <person name="Joung Y."/>
            <person name="Cho J."/>
            <person name="Song J."/>
        </authorList>
    </citation>
    <scope>NUCLEOTIDE SEQUENCE [LARGE SCALE GENOMIC DNA]</scope>
    <source>
        <strain evidence="4 5">IMCC34762</strain>
    </source>
</reference>
<dbReference type="OrthoDB" id="9805017at2"/>
<dbReference type="Gene3D" id="2.60.40.10">
    <property type="entry name" value="Immunoglobulins"/>
    <property type="match status" value="1"/>
</dbReference>
<evidence type="ECO:0000259" key="3">
    <source>
        <dbReference type="Pfam" id="PF18962"/>
    </source>
</evidence>
<dbReference type="NCBIfam" id="TIGR04183">
    <property type="entry name" value="Por_Secre_tail"/>
    <property type="match status" value="1"/>
</dbReference>
<feature type="domain" description="Secretion system C-terminal sorting" evidence="3">
    <location>
        <begin position="1043"/>
        <end position="1108"/>
    </location>
</feature>
<evidence type="ECO:0000256" key="2">
    <source>
        <dbReference type="SAM" id="SignalP"/>
    </source>
</evidence>
<dbReference type="PANTHER" id="PTHR24273:SF32">
    <property type="entry name" value="HYALIN"/>
    <property type="match status" value="1"/>
</dbReference>
<dbReference type="AlphaFoldDB" id="A0A2W7VJ28"/>
<keyword evidence="5" id="KW-1185">Reference proteome</keyword>
<dbReference type="EMBL" id="QKXH01000011">
    <property type="protein sequence ID" value="PZX92312.1"/>
    <property type="molecule type" value="Genomic_DNA"/>
</dbReference>